<keyword evidence="1" id="KW-0732">Signal</keyword>
<dbReference type="RefSeq" id="WP_142887818.1">
    <property type="nucleotide sequence ID" value="NZ_VIKR01000001.1"/>
</dbReference>
<dbReference type="AlphaFoldDB" id="A0A545TGV4"/>
<feature type="chain" id="PRO_5021759782" evidence="1">
    <location>
        <begin position="19"/>
        <end position="113"/>
    </location>
</feature>
<comment type="caution">
    <text evidence="2">The sequence shown here is derived from an EMBL/GenBank/DDBJ whole genome shotgun (WGS) entry which is preliminary data.</text>
</comment>
<keyword evidence="3" id="KW-1185">Reference proteome</keyword>
<evidence type="ECO:0000256" key="1">
    <source>
        <dbReference type="SAM" id="SignalP"/>
    </source>
</evidence>
<dbReference type="OrthoDB" id="7063945at2"/>
<proteinExistence type="predicted"/>
<dbReference type="Proteomes" id="UP000317839">
    <property type="component" value="Unassembled WGS sequence"/>
</dbReference>
<organism evidence="2 3">
    <name type="scientific">Aliikangiella marina</name>
    <dbReference type="NCBI Taxonomy" id="1712262"/>
    <lineage>
        <taxon>Bacteria</taxon>
        <taxon>Pseudomonadati</taxon>
        <taxon>Pseudomonadota</taxon>
        <taxon>Gammaproteobacteria</taxon>
        <taxon>Oceanospirillales</taxon>
        <taxon>Pleioneaceae</taxon>
        <taxon>Aliikangiella</taxon>
    </lineage>
</organism>
<evidence type="ECO:0000313" key="2">
    <source>
        <dbReference type="EMBL" id="TQV76457.1"/>
    </source>
</evidence>
<sequence length="113" mass="12751">MKKFLMILLATLTLPTLATDWGGKSAPIEIMYVYPTRVIVVQGDNYAGTANCENNNKWSFEWNSFDEKTAERVYSALLTAYTSKAPIRPIFHATECGPENAKKFIGSIVFERH</sequence>
<evidence type="ECO:0000313" key="3">
    <source>
        <dbReference type="Proteomes" id="UP000317839"/>
    </source>
</evidence>
<protein>
    <submittedName>
        <fullName evidence="2">Uncharacterized protein</fullName>
    </submittedName>
</protein>
<feature type="signal peptide" evidence="1">
    <location>
        <begin position="1"/>
        <end position="18"/>
    </location>
</feature>
<reference evidence="2 3" key="1">
    <citation type="submission" date="2019-06" db="EMBL/GenBank/DDBJ databases">
        <title>Draft genome of Aliikangiella marina GYP-15.</title>
        <authorList>
            <person name="Wang G."/>
        </authorList>
    </citation>
    <scope>NUCLEOTIDE SEQUENCE [LARGE SCALE GENOMIC DNA]</scope>
    <source>
        <strain evidence="2 3">GYP-15</strain>
    </source>
</reference>
<name>A0A545TGV4_9GAMM</name>
<dbReference type="EMBL" id="VIKR01000001">
    <property type="protein sequence ID" value="TQV76457.1"/>
    <property type="molecule type" value="Genomic_DNA"/>
</dbReference>
<accession>A0A545TGV4</accession>
<gene>
    <name evidence="2" type="ORF">FLL45_00380</name>
</gene>